<keyword evidence="2" id="KW-1185">Reference proteome</keyword>
<name>A0ACD3ZKQ0_FUSSC</name>
<proteinExistence type="predicted"/>
<accession>A0ACD3ZKQ0</accession>
<evidence type="ECO:0000313" key="2">
    <source>
        <dbReference type="Proteomes" id="UP000830768"/>
    </source>
</evidence>
<organism evidence="1 2">
    <name type="scientific">Fusarium solani subsp. cucurbitae</name>
    <name type="common">Neocosmosporum cucurbitae</name>
    <dbReference type="NCBI Taxonomy" id="2747967"/>
    <lineage>
        <taxon>Eukaryota</taxon>
        <taxon>Fungi</taxon>
        <taxon>Dikarya</taxon>
        <taxon>Ascomycota</taxon>
        <taxon>Pezizomycotina</taxon>
        <taxon>Sordariomycetes</taxon>
        <taxon>Hypocreomycetidae</taxon>
        <taxon>Hypocreales</taxon>
        <taxon>Nectriaceae</taxon>
        <taxon>Fusarium</taxon>
        <taxon>Fusarium solani species complex</taxon>
    </lineage>
</organism>
<reference evidence="1" key="1">
    <citation type="submission" date="2021-11" db="EMBL/GenBank/DDBJ databases">
        <title>Fusarium solani-melongenae Genome sequencing and assembly.</title>
        <authorList>
            <person name="Xie S."/>
            <person name="Huang L."/>
            <person name="Zhang X."/>
        </authorList>
    </citation>
    <scope>NUCLEOTIDE SEQUENCE</scope>
    <source>
        <strain evidence="1">CRI 24-3</strain>
    </source>
</reference>
<sequence length="1033" mass="113816">MFTKDDEIFKHLKSGDVISVWVSAGPKHRNHAGSGYLVFGFGNGPKTYKTPKLRGSTDDAPLISVYAQKRQECLTIPVDGLSSVIKANVVKGGIALMDRLLKTEDNDWKVDCHIIPDDLASWDSPDFDSVTELAEAKHGHSPRIAKQSTIKKLKRELKISNSDNNAPPAKIIVLDDFEVNKGNDGGVVLDPCAEVVVYQMHAPLWSGTLWNKVLANANQQIIANTLKRLGGATQEILLGRLQGSAPTEPRVLTNEERNALAGAGVEPITADEHQALAEVEQQVRADAQWKALEEKDPPMEEIDTEAKLEALTKVKLEALVGVTRQGLSTIVVIDADDLRADGIRISRGISWEKTMEDFHTQIERINDKIKGAQKDGEKDRVLDIMKRGVHLLVRCGYEGVLHLRPSLDLKPRPFVFHMVPNVAEGELLRPYRGQMLGIHLAFIAGLAASLARHPKTRSGKMGRTQIGTAIELAIVWSYRFVSSGFCKDRDGFNYPQAKDVNNYQTSKTKVIYGDQDKMGEQYKIGYKLVDQEAVDQEAVDQEAVDQEAVDQEATAKEKGWSLFSLLEQKRHPVAAEVVKLGTNRLEASIPTARFGSVQTADRTEIEGYRSTAAVIHEYLSSKVKKPLSIAVFGQPGAGKSFGVKEVIKAVLNKDKDWEPIEANLSQFLQYSDLVRVFDKVRDTSLKGETPVVLFDEFDSVFNGPLGWLKYFLAPMQDGEFLDSGFVRPLGRAIFIFIGGTSSTFSEFKYGTEKKAREMGVAESVARIKVAAEKQAVKEAAANEAEAVAKEKEAVAKEKEAEAAAKTAIEAGKAAEAATGERKTAKEAEAVTKKNEAEAAAKTAIDAREAAETATKARKAAEAATGKRKTAEEHIRNLAAKILTNDDKKAKKPDFVSRLSAHINVKGPNESDDDDVMFVMRRAMLLQGQLRKHFKVDPKDIHVDETVLNALLKHKHFPNGTRSIELILQSSTISGGRRFESSDLPSAEQLSMHVGDVVAFHALIDEPIEMAAVRPVDIDLYNKLMWARLEKDID</sequence>
<dbReference type="Proteomes" id="UP000830768">
    <property type="component" value="Chromosome 11"/>
</dbReference>
<protein>
    <submittedName>
        <fullName evidence="1">Uncharacterized protein</fullName>
    </submittedName>
</protein>
<gene>
    <name evidence="1" type="ORF">LCI18_012725</name>
</gene>
<evidence type="ECO:0000313" key="1">
    <source>
        <dbReference type="EMBL" id="UPL01791.1"/>
    </source>
</evidence>
<dbReference type="EMBL" id="CP090039">
    <property type="protein sequence ID" value="UPL01791.1"/>
    <property type="molecule type" value="Genomic_DNA"/>
</dbReference>